<organism evidence="3 4">
    <name type="scientific">Candidatus Woesebacteria bacterium GW2011_GWA1_39_21</name>
    <dbReference type="NCBI Taxonomy" id="1618550"/>
    <lineage>
        <taxon>Bacteria</taxon>
        <taxon>Candidatus Woeseibacteriota</taxon>
    </lineage>
</organism>
<name>A0A0G0NC17_9BACT</name>
<dbReference type="InterPro" id="IPR004629">
    <property type="entry name" value="WecG_TagA_CpsF"/>
</dbReference>
<evidence type="ECO:0000256" key="2">
    <source>
        <dbReference type="ARBA" id="ARBA00022679"/>
    </source>
</evidence>
<dbReference type="Pfam" id="PF03808">
    <property type="entry name" value="Glyco_tran_WecG"/>
    <property type="match status" value="1"/>
</dbReference>
<dbReference type="EMBL" id="LBWP01000020">
    <property type="protein sequence ID" value="KKR10361.1"/>
    <property type="molecule type" value="Genomic_DNA"/>
</dbReference>
<dbReference type="NCBIfam" id="TIGR00696">
    <property type="entry name" value="wecG_tagA_cpsF"/>
    <property type="match status" value="1"/>
</dbReference>
<evidence type="ECO:0000313" key="4">
    <source>
        <dbReference type="Proteomes" id="UP000034246"/>
    </source>
</evidence>
<sequence>MPASKNSKSVVSKLFRKQGEILDISITSTPKQELLAKIETYLSEKSNFEAKKPLFITTPNPEQVVLASDDPSFAKILNKSDISLCDGTGLLIGLEYLTKYQDKLGSIKKNYRRKVEVGSVKINKYVKSARKKQKFAVEVIKKVALFVKSSIYVLKNNSSTDGSKVIKGREFVLRLLDVANTHRYKVFLLGSTINVISRTKEILTKKYPAVRFQFEYDLKVDLNGVPVSKKHYRNEELVVNRINRFHPQMLFVAFGAPKQEKWVYRCLKNLNVDLVMVCGSAFDHIAGTRKQVPPVVSRFGMEWLWRLFTGSQTFERIHNAVIRFPILLLNSD</sequence>
<dbReference type="PANTHER" id="PTHR34136">
    <property type="match status" value="1"/>
</dbReference>
<dbReference type="Proteomes" id="UP000034246">
    <property type="component" value="Unassembled WGS sequence"/>
</dbReference>
<reference evidence="3 4" key="1">
    <citation type="journal article" date="2015" name="Nature">
        <title>rRNA introns, odd ribosomes, and small enigmatic genomes across a large radiation of phyla.</title>
        <authorList>
            <person name="Brown C.T."/>
            <person name="Hug L.A."/>
            <person name="Thomas B.C."/>
            <person name="Sharon I."/>
            <person name="Castelle C.J."/>
            <person name="Singh A."/>
            <person name="Wilkins M.J."/>
            <person name="Williams K.H."/>
            <person name="Banfield J.F."/>
        </authorList>
    </citation>
    <scope>NUCLEOTIDE SEQUENCE [LARGE SCALE GENOMIC DNA]</scope>
</reference>
<protein>
    <submittedName>
        <fullName evidence="3">Glycosyltransferase WecB/TagA/CpsF family</fullName>
    </submittedName>
</protein>
<comment type="caution">
    <text evidence="3">The sequence shown here is derived from an EMBL/GenBank/DDBJ whole genome shotgun (WGS) entry which is preliminary data.</text>
</comment>
<evidence type="ECO:0000313" key="3">
    <source>
        <dbReference type="EMBL" id="KKR10361.1"/>
    </source>
</evidence>
<dbReference type="STRING" id="1618550.UT39_C0020G0009"/>
<accession>A0A0G0NC17</accession>
<dbReference type="CDD" id="cd06533">
    <property type="entry name" value="Glyco_transf_WecG_TagA"/>
    <property type="match status" value="1"/>
</dbReference>
<dbReference type="PANTHER" id="PTHR34136:SF1">
    <property type="entry name" value="UDP-N-ACETYL-D-MANNOSAMINURONIC ACID TRANSFERASE"/>
    <property type="match status" value="1"/>
</dbReference>
<proteinExistence type="predicted"/>
<keyword evidence="2 3" id="KW-0808">Transferase</keyword>
<gene>
    <name evidence="3" type="ORF">UT39_C0020G0009</name>
</gene>
<dbReference type="AlphaFoldDB" id="A0A0G0NC17"/>
<keyword evidence="1" id="KW-0328">Glycosyltransferase</keyword>
<evidence type="ECO:0000256" key="1">
    <source>
        <dbReference type="ARBA" id="ARBA00022676"/>
    </source>
</evidence>
<dbReference type="GO" id="GO:0016758">
    <property type="term" value="F:hexosyltransferase activity"/>
    <property type="evidence" value="ECO:0007669"/>
    <property type="project" value="TreeGrafter"/>
</dbReference>